<comment type="similarity">
    <text evidence="2">Belongs to the major facilitator superfamily. Sugar transporter (TC 2.A.1.1) family.</text>
</comment>
<feature type="transmembrane region" description="Helical" evidence="6">
    <location>
        <begin position="92"/>
        <end position="117"/>
    </location>
</feature>
<feature type="domain" description="Major facilitator superfamily (MFS) profile" evidence="7">
    <location>
        <begin position="1"/>
        <end position="148"/>
    </location>
</feature>
<dbReference type="Pfam" id="PF00083">
    <property type="entry name" value="Sugar_tr"/>
    <property type="match status" value="1"/>
</dbReference>
<dbReference type="PANTHER" id="PTHR48022">
    <property type="entry name" value="PLASTIDIC GLUCOSE TRANSPORTER 4"/>
    <property type="match status" value="1"/>
</dbReference>
<sequence>MQFLYQFCGINAIIFYSSSIFEDSIGDKKMANFMTIISGIILMVFSFLASFTSKKYGRKTILMYGNIGLLVFLLATGICSQITSNYDEINTVWATVIIGLIFIYEIIFSFSLGTMVWVYNAEILNSEKALGFATMISWISAFKLGIRR</sequence>
<evidence type="ECO:0000313" key="8">
    <source>
        <dbReference type="EMBL" id="KRX00753.1"/>
    </source>
</evidence>
<dbReference type="PANTHER" id="PTHR48022:SF2">
    <property type="entry name" value="PLASTIDIC GLUCOSE TRANSPORTER 4"/>
    <property type="match status" value="1"/>
</dbReference>
<dbReference type="Proteomes" id="UP000054937">
    <property type="component" value="Unassembled WGS sequence"/>
</dbReference>
<organism evidence="8 9">
    <name type="scientific">Pseudocohnilembus persalinus</name>
    <name type="common">Ciliate</name>
    <dbReference type="NCBI Taxonomy" id="266149"/>
    <lineage>
        <taxon>Eukaryota</taxon>
        <taxon>Sar</taxon>
        <taxon>Alveolata</taxon>
        <taxon>Ciliophora</taxon>
        <taxon>Intramacronucleata</taxon>
        <taxon>Oligohymenophorea</taxon>
        <taxon>Scuticociliatia</taxon>
        <taxon>Philasterida</taxon>
        <taxon>Pseudocohnilembidae</taxon>
        <taxon>Pseudocohnilembus</taxon>
    </lineage>
</organism>
<protein>
    <submittedName>
        <fullName evidence="8">Major facilitator superfamily domain, general substrate transporter</fullName>
    </submittedName>
</protein>
<evidence type="ECO:0000259" key="7">
    <source>
        <dbReference type="PROSITE" id="PS50850"/>
    </source>
</evidence>
<accession>A0A0V0QEW4</accession>
<evidence type="ECO:0000313" key="9">
    <source>
        <dbReference type="Proteomes" id="UP000054937"/>
    </source>
</evidence>
<dbReference type="SUPFAM" id="SSF103473">
    <property type="entry name" value="MFS general substrate transporter"/>
    <property type="match status" value="1"/>
</dbReference>
<dbReference type="InParanoid" id="A0A0V0QEW4"/>
<evidence type="ECO:0000256" key="6">
    <source>
        <dbReference type="SAM" id="Phobius"/>
    </source>
</evidence>
<evidence type="ECO:0000256" key="2">
    <source>
        <dbReference type="ARBA" id="ARBA00010992"/>
    </source>
</evidence>
<comment type="caution">
    <text evidence="8">The sequence shown here is derived from an EMBL/GenBank/DDBJ whole genome shotgun (WGS) entry which is preliminary data.</text>
</comment>
<dbReference type="Gene3D" id="1.20.1250.20">
    <property type="entry name" value="MFS general substrate transporter like domains"/>
    <property type="match status" value="1"/>
</dbReference>
<keyword evidence="5 6" id="KW-0472">Membrane</keyword>
<reference evidence="8 9" key="1">
    <citation type="journal article" date="2015" name="Sci. Rep.">
        <title>Genome of the facultative scuticociliatosis pathogen Pseudocohnilembus persalinus provides insight into its virulence through horizontal gene transfer.</title>
        <authorList>
            <person name="Xiong J."/>
            <person name="Wang G."/>
            <person name="Cheng J."/>
            <person name="Tian M."/>
            <person name="Pan X."/>
            <person name="Warren A."/>
            <person name="Jiang C."/>
            <person name="Yuan D."/>
            <person name="Miao W."/>
        </authorList>
    </citation>
    <scope>NUCLEOTIDE SEQUENCE [LARGE SCALE GENOMIC DNA]</scope>
    <source>
        <strain evidence="8">36N120E</strain>
    </source>
</reference>
<feature type="transmembrane region" description="Helical" evidence="6">
    <location>
        <begin position="30"/>
        <end position="49"/>
    </location>
</feature>
<keyword evidence="9" id="KW-1185">Reference proteome</keyword>
<name>A0A0V0QEW4_PSEPJ</name>
<dbReference type="EMBL" id="LDAU01000182">
    <property type="protein sequence ID" value="KRX00753.1"/>
    <property type="molecule type" value="Genomic_DNA"/>
</dbReference>
<dbReference type="PROSITE" id="PS50850">
    <property type="entry name" value="MFS"/>
    <property type="match status" value="1"/>
</dbReference>
<dbReference type="InterPro" id="IPR020846">
    <property type="entry name" value="MFS_dom"/>
</dbReference>
<keyword evidence="4 6" id="KW-1133">Transmembrane helix</keyword>
<keyword evidence="3 6" id="KW-0812">Transmembrane</keyword>
<gene>
    <name evidence="8" type="ORF">PPERSA_03013</name>
</gene>
<dbReference type="InterPro" id="IPR050360">
    <property type="entry name" value="MFS_Sugar_Transporters"/>
</dbReference>
<comment type="subcellular location">
    <subcellularLocation>
        <location evidence="1">Membrane</location>
        <topology evidence="1">Multi-pass membrane protein</topology>
    </subcellularLocation>
</comment>
<evidence type="ECO:0000256" key="5">
    <source>
        <dbReference type="ARBA" id="ARBA00023136"/>
    </source>
</evidence>
<feature type="transmembrane region" description="Helical" evidence="6">
    <location>
        <begin position="61"/>
        <end position="80"/>
    </location>
</feature>
<dbReference type="AlphaFoldDB" id="A0A0V0QEW4"/>
<evidence type="ECO:0000256" key="1">
    <source>
        <dbReference type="ARBA" id="ARBA00004141"/>
    </source>
</evidence>
<dbReference type="GO" id="GO:0016020">
    <property type="term" value="C:membrane"/>
    <property type="evidence" value="ECO:0007669"/>
    <property type="project" value="UniProtKB-SubCell"/>
</dbReference>
<dbReference type="InterPro" id="IPR036259">
    <property type="entry name" value="MFS_trans_sf"/>
</dbReference>
<dbReference type="GO" id="GO:0005351">
    <property type="term" value="F:carbohydrate:proton symporter activity"/>
    <property type="evidence" value="ECO:0007669"/>
    <property type="project" value="TreeGrafter"/>
</dbReference>
<evidence type="ECO:0000256" key="3">
    <source>
        <dbReference type="ARBA" id="ARBA00022692"/>
    </source>
</evidence>
<dbReference type="InterPro" id="IPR005828">
    <property type="entry name" value="MFS_sugar_transport-like"/>
</dbReference>
<proteinExistence type="inferred from homology"/>
<evidence type="ECO:0000256" key="4">
    <source>
        <dbReference type="ARBA" id="ARBA00022989"/>
    </source>
</evidence>
<dbReference type="OrthoDB" id="6612291at2759"/>